<dbReference type="EMBL" id="BDQI01000021">
    <property type="protein sequence ID" value="GAX55790.1"/>
    <property type="molecule type" value="Genomic_DNA"/>
</dbReference>
<dbReference type="Proteomes" id="UP000217446">
    <property type="component" value="Unassembled WGS sequence"/>
</dbReference>
<protein>
    <recommendedName>
        <fullName evidence="3">DUF4145 domain-containing protein</fullName>
    </recommendedName>
</protein>
<accession>A0A250VP93</accession>
<name>A0A250VP93_STROL</name>
<dbReference type="RefSeq" id="WP_067375626.1">
    <property type="nucleotide sequence ID" value="NZ_BDQI01000021.1"/>
</dbReference>
<reference evidence="2" key="1">
    <citation type="submission" date="2017-05" db="EMBL/GenBank/DDBJ databases">
        <title>Streptomyces olivochromogenes NBRC 3561 whole genome shotgun sequence.</title>
        <authorList>
            <person name="Dohra H."/>
            <person name="Kodani S."/>
        </authorList>
    </citation>
    <scope>NUCLEOTIDE SEQUENCE [LARGE SCALE GENOMIC DNA]</scope>
    <source>
        <strain evidence="2">NBRC 3561</strain>
    </source>
</reference>
<organism evidence="1 2">
    <name type="scientific">Streptomyces olivochromogenes</name>
    <dbReference type="NCBI Taxonomy" id="1963"/>
    <lineage>
        <taxon>Bacteria</taxon>
        <taxon>Bacillati</taxon>
        <taxon>Actinomycetota</taxon>
        <taxon>Actinomycetes</taxon>
        <taxon>Kitasatosporales</taxon>
        <taxon>Streptomycetaceae</taxon>
        <taxon>Streptomyces</taxon>
    </lineage>
</organism>
<evidence type="ECO:0000313" key="2">
    <source>
        <dbReference type="Proteomes" id="UP000217446"/>
    </source>
</evidence>
<gene>
    <name evidence="1" type="ORF">SO3561_07352</name>
</gene>
<proteinExistence type="predicted"/>
<comment type="caution">
    <text evidence="1">The sequence shown here is derived from an EMBL/GenBank/DDBJ whole genome shotgun (WGS) entry which is preliminary data.</text>
</comment>
<keyword evidence="2" id="KW-1185">Reference proteome</keyword>
<sequence>MDDSLSFESFLAAARTAAQKAMDDHARGEYDEFALHGGVAFEKLAKAVLVSKNPAYLVEMRNGNSDMLLYLCGDVDLDAKKVRTVGASEAIARLRRMKVLPQDEQLDQLIALRNGTAHTTVGDEAKALLPTLAENVETLLKHIGQPMDAFWGRWTSAVNVAVDKERDEIQREVEIKIKQARHLFDDRFKGLPDGAKDGVLGVPPAENGRFWVGDMTVLNGDDVLLVMSQVKCPACTATAMMTLVPTDRMVPRPNFVPEGFICHLCGLNLQGREEMAACGELASVGRKLVSIPPLAEAYARRSAVRLGETRTG</sequence>
<evidence type="ECO:0008006" key="3">
    <source>
        <dbReference type="Google" id="ProtNLM"/>
    </source>
</evidence>
<dbReference type="AlphaFoldDB" id="A0A250VP93"/>
<evidence type="ECO:0000313" key="1">
    <source>
        <dbReference type="EMBL" id="GAX55790.1"/>
    </source>
</evidence>